<keyword evidence="1" id="KW-0677">Repeat</keyword>
<name>A0A1M5EL87_9FLAO</name>
<gene>
    <name evidence="4" type="ORF">SAMN05444396_101456</name>
</gene>
<organism evidence="4 5">
    <name type="scientific">Flavobacterium segetis</name>
    <dbReference type="NCBI Taxonomy" id="271157"/>
    <lineage>
        <taxon>Bacteria</taxon>
        <taxon>Pseudomonadati</taxon>
        <taxon>Bacteroidota</taxon>
        <taxon>Flavobacteriia</taxon>
        <taxon>Flavobacteriales</taxon>
        <taxon>Flavobacteriaceae</taxon>
        <taxon>Flavobacterium</taxon>
    </lineage>
</organism>
<protein>
    <submittedName>
        <fullName evidence="4">Uncharacterized protein</fullName>
    </submittedName>
</protein>
<dbReference type="PANTHER" id="PTHR24166:SF48">
    <property type="entry name" value="PROTEIN VAPYRIN"/>
    <property type="match status" value="1"/>
</dbReference>
<reference evidence="5" key="1">
    <citation type="submission" date="2016-11" db="EMBL/GenBank/DDBJ databases">
        <authorList>
            <person name="Varghese N."/>
            <person name="Submissions S."/>
        </authorList>
    </citation>
    <scope>NUCLEOTIDE SEQUENCE [LARGE SCALE GENOMIC DNA]</scope>
    <source>
        <strain evidence="5">DSM 19741</strain>
    </source>
</reference>
<keyword evidence="5" id="KW-1185">Reference proteome</keyword>
<feature type="repeat" description="ANK" evidence="3">
    <location>
        <begin position="209"/>
        <end position="235"/>
    </location>
</feature>
<evidence type="ECO:0000256" key="2">
    <source>
        <dbReference type="ARBA" id="ARBA00023043"/>
    </source>
</evidence>
<dbReference type="InterPro" id="IPR036770">
    <property type="entry name" value="Ankyrin_rpt-contain_sf"/>
</dbReference>
<evidence type="ECO:0000313" key="4">
    <source>
        <dbReference type="EMBL" id="SHF80048.1"/>
    </source>
</evidence>
<dbReference type="RefSeq" id="WP_084673451.1">
    <property type="nucleotide sequence ID" value="NZ_FQWE01000001.1"/>
</dbReference>
<sequence length="235" mass="25776">MELKKRSNKKVVCTIVLSMVLLLSCSSKKKELKEDSMVSNKAIFEAVYNGDKNQLVDILEKSTSLEIKNDQGRTPLMEAVYNKNNEIATLLINAGADVNAQDNMKNSPFLYAGAEGNMEIVKLALENGVNFKIYNRYGGTALIPAAEKGHLEVVKLLVNWLNFPKDHVNNLGWTALLEAVILSDGGQVHIDIVAALIKGGCDVNIRDENGMTSLMHAKKQGYAEMVKLLQQAGAK</sequence>
<dbReference type="PANTHER" id="PTHR24166">
    <property type="entry name" value="ROLLING PEBBLES, ISOFORM B"/>
    <property type="match status" value="1"/>
</dbReference>
<dbReference type="OrthoDB" id="9812708at2"/>
<feature type="repeat" description="ANK" evidence="3">
    <location>
        <begin position="104"/>
        <end position="136"/>
    </location>
</feature>
<dbReference type="Gene3D" id="1.25.40.20">
    <property type="entry name" value="Ankyrin repeat-containing domain"/>
    <property type="match status" value="2"/>
</dbReference>
<evidence type="ECO:0000256" key="1">
    <source>
        <dbReference type="ARBA" id="ARBA00022737"/>
    </source>
</evidence>
<proteinExistence type="predicted"/>
<accession>A0A1M5EL87</accession>
<dbReference type="SUPFAM" id="SSF48403">
    <property type="entry name" value="Ankyrin repeat"/>
    <property type="match status" value="1"/>
</dbReference>
<evidence type="ECO:0000313" key="5">
    <source>
        <dbReference type="Proteomes" id="UP000184036"/>
    </source>
</evidence>
<dbReference type="InterPro" id="IPR050889">
    <property type="entry name" value="Dendritic_Spine_Reg/Scaffold"/>
</dbReference>
<dbReference type="SMART" id="SM00248">
    <property type="entry name" value="ANK"/>
    <property type="match status" value="5"/>
</dbReference>
<dbReference type="InterPro" id="IPR002110">
    <property type="entry name" value="Ankyrin_rpt"/>
</dbReference>
<dbReference type="PROSITE" id="PS51257">
    <property type="entry name" value="PROKAR_LIPOPROTEIN"/>
    <property type="match status" value="1"/>
</dbReference>
<dbReference type="Proteomes" id="UP000184036">
    <property type="component" value="Unassembled WGS sequence"/>
</dbReference>
<dbReference type="EMBL" id="FQWE01000001">
    <property type="protein sequence ID" value="SHF80048.1"/>
    <property type="molecule type" value="Genomic_DNA"/>
</dbReference>
<feature type="repeat" description="ANK" evidence="3">
    <location>
        <begin position="71"/>
        <end position="103"/>
    </location>
</feature>
<dbReference type="PROSITE" id="PS50297">
    <property type="entry name" value="ANK_REP_REGION"/>
    <property type="match status" value="2"/>
</dbReference>
<dbReference type="Pfam" id="PF12796">
    <property type="entry name" value="Ank_2"/>
    <property type="match status" value="2"/>
</dbReference>
<dbReference type="PRINTS" id="PR01415">
    <property type="entry name" value="ANKYRIN"/>
</dbReference>
<dbReference type="AlphaFoldDB" id="A0A1M5EL87"/>
<evidence type="ECO:0000256" key="3">
    <source>
        <dbReference type="PROSITE-ProRule" id="PRU00023"/>
    </source>
</evidence>
<keyword evidence="2 3" id="KW-0040">ANK repeat</keyword>
<dbReference type="PROSITE" id="PS50088">
    <property type="entry name" value="ANK_REPEAT"/>
    <property type="match status" value="3"/>
</dbReference>
<dbReference type="STRING" id="271157.SAMN05444396_101456"/>